<evidence type="ECO:0000313" key="3">
    <source>
        <dbReference type="Proteomes" id="UP000531561"/>
    </source>
</evidence>
<feature type="compositionally biased region" description="Basic and acidic residues" evidence="1">
    <location>
        <begin position="66"/>
        <end position="79"/>
    </location>
</feature>
<dbReference type="Proteomes" id="UP000531561">
    <property type="component" value="Unassembled WGS sequence"/>
</dbReference>
<keyword evidence="3" id="KW-1185">Reference proteome</keyword>
<evidence type="ECO:0000256" key="1">
    <source>
        <dbReference type="SAM" id="MobiDB-lite"/>
    </source>
</evidence>
<dbReference type="GeneID" id="59259452"/>
<protein>
    <submittedName>
        <fullName evidence="2">Uncharacterized protein</fullName>
    </submittedName>
</protein>
<feature type="compositionally biased region" description="Basic and acidic residues" evidence="1">
    <location>
        <begin position="93"/>
        <end position="106"/>
    </location>
</feature>
<dbReference type="RefSeq" id="XP_037192855.1">
    <property type="nucleotide sequence ID" value="XM_037335760.1"/>
</dbReference>
<proteinExistence type="predicted"/>
<dbReference type="EMBL" id="JABFCT010000008">
    <property type="protein sequence ID" value="KAF5873909.1"/>
    <property type="molecule type" value="Genomic_DNA"/>
</dbReference>
<comment type="caution">
    <text evidence="2">The sequence shown here is derived from an EMBL/GenBank/DDBJ whole genome shotgun (WGS) entry which is preliminary data.</text>
</comment>
<name>A0A8H6AUJ7_9HELO</name>
<dbReference type="AlphaFoldDB" id="A0A8H6AUJ7"/>
<dbReference type="OrthoDB" id="3522772at2759"/>
<accession>A0A8H6AUJ7</accession>
<organism evidence="2 3">
    <name type="scientific">Botrytis fragariae</name>
    <dbReference type="NCBI Taxonomy" id="1964551"/>
    <lineage>
        <taxon>Eukaryota</taxon>
        <taxon>Fungi</taxon>
        <taxon>Dikarya</taxon>
        <taxon>Ascomycota</taxon>
        <taxon>Pezizomycotina</taxon>
        <taxon>Leotiomycetes</taxon>
        <taxon>Helotiales</taxon>
        <taxon>Sclerotiniaceae</taxon>
        <taxon>Botrytis</taxon>
    </lineage>
</organism>
<reference evidence="2 3" key="1">
    <citation type="journal article" date="2020" name="Phytopathology">
        <title>A high-quality genome resource of Botrytis fragariae, a new and rapidly spreading fungal pathogen causing strawberry gray mold in the U.S.A.</title>
        <authorList>
            <person name="Wu Y."/>
            <person name="Saski C.A."/>
            <person name="Schnabel G."/>
            <person name="Xiao S."/>
            <person name="Hu M."/>
        </authorList>
    </citation>
    <scope>NUCLEOTIDE SEQUENCE [LARGE SCALE GENOMIC DNA]</scope>
    <source>
        <strain evidence="2 3">BVB16</strain>
    </source>
</reference>
<sequence length="106" mass="12003">MRPGRVGINAGKKMLENARCNAEEGKKHEAYARSCNRYYAGEGAQPKKMLKTTSNKFLKHGSVESNGKESIMEQRRMGELENGISKSKKKREDKRTNRKGDGWTLV</sequence>
<feature type="region of interest" description="Disordered" evidence="1">
    <location>
        <begin position="60"/>
        <end position="106"/>
    </location>
</feature>
<gene>
    <name evidence="2" type="ORF">Bfra_005376</name>
</gene>
<evidence type="ECO:0000313" key="2">
    <source>
        <dbReference type="EMBL" id="KAF5873909.1"/>
    </source>
</evidence>